<comment type="caution">
    <text evidence="2">The sequence shown here is derived from an EMBL/GenBank/DDBJ whole genome shotgun (WGS) entry which is preliminary data.</text>
</comment>
<dbReference type="Proteomes" id="UP000299102">
    <property type="component" value="Unassembled WGS sequence"/>
</dbReference>
<dbReference type="AlphaFoldDB" id="A0A4C1W0I0"/>
<accession>A0A4C1W0I0</accession>
<gene>
    <name evidence="2" type="ORF">EVAR_32220_1</name>
</gene>
<evidence type="ECO:0000313" key="3">
    <source>
        <dbReference type="Proteomes" id="UP000299102"/>
    </source>
</evidence>
<feature type="region of interest" description="Disordered" evidence="1">
    <location>
        <begin position="16"/>
        <end position="40"/>
    </location>
</feature>
<feature type="compositionally biased region" description="Low complexity" evidence="1">
    <location>
        <begin position="26"/>
        <end position="35"/>
    </location>
</feature>
<reference evidence="2 3" key="1">
    <citation type="journal article" date="2019" name="Commun. Biol.">
        <title>The bagworm genome reveals a unique fibroin gene that provides high tensile strength.</title>
        <authorList>
            <person name="Kono N."/>
            <person name="Nakamura H."/>
            <person name="Ohtoshi R."/>
            <person name="Tomita M."/>
            <person name="Numata K."/>
            <person name="Arakawa K."/>
        </authorList>
    </citation>
    <scope>NUCLEOTIDE SEQUENCE [LARGE SCALE GENOMIC DNA]</scope>
</reference>
<dbReference type="EMBL" id="BGZK01000439">
    <property type="protein sequence ID" value="GBP43654.1"/>
    <property type="molecule type" value="Genomic_DNA"/>
</dbReference>
<name>A0A4C1W0I0_EUMVA</name>
<organism evidence="2 3">
    <name type="scientific">Eumeta variegata</name>
    <name type="common">Bagworm moth</name>
    <name type="synonym">Eumeta japonica</name>
    <dbReference type="NCBI Taxonomy" id="151549"/>
    <lineage>
        <taxon>Eukaryota</taxon>
        <taxon>Metazoa</taxon>
        <taxon>Ecdysozoa</taxon>
        <taxon>Arthropoda</taxon>
        <taxon>Hexapoda</taxon>
        <taxon>Insecta</taxon>
        <taxon>Pterygota</taxon>
        <taxon>Neoptera</taxon>
        <taxon>Endopterygota</taxon>
        <taxon>Lepidoptera</taxon>
        <taxon>Glossata</taxon>
        <taxon>Ditrysia</taxon>
        <taxon>Tineoidea</taxon>
        <taxon>Psychidae</taxon>
        <taxon>Oiketicinae</taxon>
        <taxon>Eumeta</taxon>
    </lineage>
</organism>
<keyword evidence="3" id="KW-1185">Reference proteome</keyword>
<protein>
    <submittedName>
        <fullName evidence="2">Uncharacterized protein</fullName>
    </submittedName>
</protein>
<evidence type="ECO:0000256" key="1">
    <source>
        <dbReference type="SAM" id="MobiDB-lite"/>
    </source>
</evidence>
<evidence type="ECO:0000313" key="2">
    <source>
        <dbReference type="EMBL" id="GBP43654.1"/>
    </source>
</evidence>
<sequence>MTNVIERYEEVVTEPSRPCRGRGARVARSAGATDSGRADGRARRAAAGAAACALLCGASDGHRQTENERVVRRSYAVAEFINTRINAVRVCRGRRVARAGAAAAVRRRANGSGSNSHALR</sequence>
<proteinExistence type="predicted"/>